<proteinExistence type="predicted"/>
<organism evidence="6 7">
    <name type="scientific">Vandammella animalimorsus</name>
    <dbReference type="NCBI Taxonomy" id="2029117"/>
    <lineage>
        <taxon>Bacteria</taxon>
        <taxon>Pseudomonadati</taxon>
        <taxon>Pseudomonadota</taxon>
        <taxon>Betaproteobacteria</taxon>
        <taxon>Burkholderiales</taxon>
        <taxon>Comamonadaceae</taxon>
        <taxon>Vandammella</taxon>
    </lineage>
</organism>
<dbReference type="Gene3D" id="3.40.1090.10">
    <property type="entry name" value="Cytosolic phospholipase A2 catalytic domain"/>
    <property type="match status" value="1"/>
</dbReference>
<evidence type="ECO:0000313" key="6">
    <source>
        <dbReference type="EMBL" id="PAT39622.1"/>
    </source>
</evidence>
<feature type="active site" description="Proton acceptor" evidence="4">
    <location>
        <position position="241"/>
    </location>
</feature>
<feature type="short sequence motif" description="GXGXXG" evidence="4">
    <location>
        <begin position="19"/>
        <end position="24"/>
    </location>
</feature>
<keyword evidence="2 4" id="KW-0442">Lipid degradation</keyword>
<dbReference type="InterPro" id="IPR002641">
    <property type="entry name" value="PNPLA_dom"/>
</dbReference>
<feature type="short sequence motif" description="GXSXG" evidence="4">
    <location>
        <begin position="46"/>
        <end position="50"/>
    </location>
</feature>
<feature type="short sequence motif" description="DGA/G" evidence="4">
    <location>
        <begin position="241"/>
        <end position="243"/>
    </location>
</feature>
<dbReference type="InterPro" id="IPR050301">
    <property type="entry name" value="NTE"/>
</dbReference>
<dbReference type="SUPFAM" id="SSF52151">
    <property type="entry name" value="FabD/lysophospholipase-like"/>
    <property type="match status" value="1"/>
</dbReference>
<dbReference type="GO" id="GO:0016042">
    <property type="term" value="P:lipid catabolic process"/>
    <property type="evidence" value="ECO:0007669"/>
    <property type="project" value="UniProtKB-UniRule"/>
</dbReference>
<dbReference type="AlphaFoldDB" id="A0A2A2API0"/>
<dbReference type="EMBL" id="NSJD01000015">
    <property type="protein sequence ID" value="PAT39622.1"/>
    <property type="molecule type" value="Genomic_DNA"/>
</dbReference>
<comment type="caution">
    <text evidence="6">The sequence shown here is derived from an EMBL/GenBank/DDBJ whole genome shotgun (WGS) entry which is preliminary data.</text>
</comment>
<dbReference type="PANTHER" id="PTHR14226:SF57">
    <property type="entry name" value="BLR7027 PROTEIN"/>
    <property type="match status" value="1"/>
</dbReference>
<evidence type="ECO:0000256" key="3">
    <source>
        <dbReference type="ARBA" id="ARBA00023098"/>
    </source>
</evidence>
<dbReference type="CDD" id="cd07209">
    <property type="entry name" value="Pat_hypo_Ecoli_Z1214_like"/>
    <property type="match status" value="1"/>
</dbReference>
<evidence type="ECO:0000313" key="7">
    <source>
        <dbReference type="Proteomes" id="UP000218644"/>
    </source>
</evidence>
<gene>
    <name evidence="6" type="ORF">CK623_09570</name>
</gene>
<sequence>MNPTNHSTPAISTGLVLSGGGAKGAYQVGVLKALLELGASIDMVAGASMGALNGAVLACAPSLPEGVQRLEKLWQTLAERSPLEANWPAYLKLLASLGLTLNRPLAGVLGSAPTLLNMLARSMEGMPLATLTVKAVAMLNSILDTSLMGDETLRALMDEYLDFQGLQRGLPLYVSVYESLGGLNDALRCVAAETGLVDTPPSRFVHVQALPEQECKNVLMGSAAIPMLFQARQIGNAQFTDGGQGGWQKVQGNTPITPLIEAGCKQVIVTHLSDGSLWSRHDFPDTTVLEIRPQSSLVPGGSLLDGAKAALGFDARSIERLMEQGYNDTLHCVGRVMKATQARQALQQSEHALQASLEHNHSADANLAQAMARL</sequence>
<keyword evidence="1 4" id="KW-0378">Hydrolase</keyword>
<dbReference type="PROSITE" id="PS51635">
    <property type="entry name" value="PNPLA"/>
    <property type="match status" value="1"/>
</dbReference>
<accession>A0A2A2API0</accession>
<feature type="domain" description="PNPLA" evidence="5">
    <location>
        <begin position="15"/>
        <end position="260"/>
    </location>
</feature>
<feature type="active site" description="Nucleophile" evidence="4">
    <location>
        <position position="48"/>
    </location>
</feature>
<dbReference type="Pfam" id="PF01734">
    <property type="entry name" value="Patatin"/>
    <property type="match status" value="1"/>
</dbReference>
<dbReference type="GO" id="GO:0016787">
    <property type="term" value="F:hydrolase activity"/>
    <property type="evidence" value="ECO:0007669"/>
    <property type="project" value="UniProtKB-UniRule"/>
</dbReference>
<keyword evidence="3 4" id="KW-0443">Lipid metabolism</keyword>
<evidence type="ECO:0000256" key="1">
    <source>
        <dbReference type="ARBA" id="ARBA00022801"/>
    </source>
</evidence>
<reference evidence="6 7" key="1">
    <citation type="submission" date="2017-08" db="EMBL/GenBank/DDBJ databases">
        <title>WGS of Clinical strains of the CDC Group NO-1 linked to zoonotic infections in humans.</title>
        <authorList>
            <person name="Bernier A.-M."/>
            <person name="Bernard K."/>
        </authorList>
    </citation>
    <scope>NUCLEOTIDE SEQUENCE [LARGE SCALE GENOMIC DNA]</scope>
    <source>
        <strain evidence="6 7">NML79-0751</strain>
    </source>
</reference>
<protein>
    <submittedName>
        <fullName evidence="6">Phospholipase</fullName>
    </submittedName>
</protein>
<evidence type="ECO:0000256" key="4">
    <source>
        <dbReference type="PROSITE-ProRule" id="PRU01161"/>
    </source>
</evidence>
<evidence type="ECO:0000256" key="2">
    <source>
        <dbReference type="ARBA" id="ARBA00022963"/>
    </source>
</evidence>
<evidence type="ECO:0000259" key="5">
    <source>
        <dbReference type="PROSITE" id="PS51635"/>
    </source>
</evidence>
<dbReference type="InterPro" id="IPR016035">
    <property type="entry name" value="Acyl_Trfase/lysoPLipase"/>
</dbReference>
<dbReference type="PANTHER" id="PTHR14226">
    <property type="entry name" value="NEUROPATHY TARGET ESTERASE/SWISS CHEESE D.MELANOGASTER"/>
    <property type="match status" value="1"/>
</dbReference>
<dbReference type="RefSeq" id="WP_095557295.1">
    <property type="nucleotide sequence ID" value="NZ_NSJD01000015.1"/>
</dbReference>
<name>A0A2A2API0_9BURK</name>
<dbReference type="Proteomes" id="UP000218644">
    <property type="component" value="Unassembled WGS sequence"/>
</dbReference>